<dbReference type="Gene3D" id="3.20.20.70">
    <property type="entry name" value="Aldolase class I"/>
    <property type="match status" value="1"/>
</dbReference>
<sequence length="248" mass="26102">MSSFVEALLAAEHPVIMEVKCRDAHGADLLAGRTVPAVLAAYEQAGAPCVSVVTGRWFGGTRELLRDVASRTRRPLLQKDFVTRRDQLRTARELGASAVLLTAGLLPRTALHSLVPAALLLGLTPFIEVTTEAELDGLPHADECVLAVNNKDIKTRERDGGDLGRSLRLLPAVLATGTRCAVSASGIDRPETAARLLDHGFAGLLVGTSLLRHGDPVTWARTVRALRRGTVPATVGAPVPVGAVAAAP</sequence>
<dbReference type="PANTHER" id="PTHR22854:SF2">
    <property type="entry name" value="INDOLE-3-GLYCEROL-PHOSPHATE SYNTHASE"/>
    <property type="match status" value="1"/>
</dbReference>
<comment type="catalytic activity">
    <reaction evidence="1">
        <text>1-(2-carboxyphenylamino)-1-deoxy-D-ribulose 5-phosphate + H(+) = (1S,2R)-1-C-(indol-3-yl)glycerol 3-phosphate + CO2 + H2O</text>
        <dbReference type="Rhea" id="RHEA:23476"/>
        <dbReference type="ChEBI" id="CHEBI:15377"/>
        <dbReference type="ChEBI" id="CHEBI:15378"/>
        <dbReference type="ChEBI" id="CHEBI:16526"/>
        <dbReference type="ChEBI" id="CHEBI:58613"/>
        <dbReference type="ChEBI" id="CHEBI:58866"/>
        <dbReference type="EC" id="4.1.1.48"/>
    </reaction>
</comment>
<evidence type="ECO:0000313" key="10">
    <source>
        <dbReference type="EMBL" id="GIJ01856.1"/>
    </source>
</evidence>
<dbReference type="InterPro" id="IPR011060">
    <property type="entry name" value="RibuloseP-bd_barrel"/>
</dbReference>
<name>A0A8J4DHH4_9ACTN</name>
<dbReference type="EMBL" id="BOOY01000006">
    <property type="protein sequence ID" value="GIJ01856.1"/>
    <property type="molecule type" value="Genomic_DNA"/>
</dbReference>
<proteinExistence type="predicted"/>
<accession>A0A8J4DHH4</accession>
<gene>
    <name evidence="10" type="ORF">Sya03_12080</name>
</gene>
<dbReference type="InterPro" id="IPR013785">
    <property type="entry name" value="Aldolase_TIM"/>
</dbReference>
<keyword evidence="8" id="KW-0456">Lyase</keyword>
<keyword evidence="7" id="KW-0057">Aromatic amino acid biosynthesis</keyword>
<dbReference type="SUPFAM" id="SSF51366">
    <property type="entry name" value="Ribulose-phoshate binding barrel"/>
    <property type="match status" value="1"/>
</dbReference>
<dbReference type="AlphaFoldDB" id="A0A8J4DHH4"/>
<dbReference type="UniPathway" id="UPA00035">
    <property type="reaction ID" value="UER00043"/>
</dbReference>
<comment type="caution">
    <text evidence="10">The sequence shown here is derived from an EMBL/GenBank/DDBJ whole genome shotgun (WGS) entry which is preliminary data.</text>
</comment>
<evidence type="ECO:0000256" key="2">
    <source>
        <dbReference type="ARBA" id="ARBA00004696"/>
    </source>
</evidence>
<evidence type="ECO:0000256" key="8">
    <source>
        <dbReference type="ARBA" id="ARBA00023239"/>
    </source>
</evidence>
<dbReference type="EC" id="4.1.1.48" evidence="3"/>
<protein>
    <recommendedName>
        <fullName evidence="3">indole-3-glycerol-phosphate synthase</fullName>
        <ecNumber evidence="3">4.1.1.48</ecNumber>
    </recommendedName>
</protein>
<evidence type="ECO:0000256" key="1">
    <source>
        <dbReference type="ARBA" id="ARBA00001633"/>
    </source>
</evidence>
<dbReference type="InterPro" id="IPR045186">
    <property type="entry name" value="Indole-3-glycerol_P_synth"/>
</dbReference>
<keyword evidence="5" id="KW-0210">Decarboxylase</keyword>
<dbReference type="Pfam" id="PF00218">
    <property type="entry name" value="IGPS"/>
    <property type="match status" value="1"/>
</dbReference>
<organism evidence="10 11">
    <name type="scientific">Spirilliplanes yamanashiensis</name>
    <dbReference type="NCBI Taxonomy" id="42233"/>
    <lineage>
        <taxon>Bacteria</taxon>
        <taxon>Bacillati</taxon>
        <taxon>Actinomycetota</taxon>
        <taxon>Actinomycetes</taxon>
        <taxon>Micromonosporales</taxon>
        <taxon>Micromonosporaceae</taxon>
        <taxon>Spirilliplanes</taxon>
    </lineage>
</organism>
<keyword evidence="6" id="KW-0822">Tryptophan biosynthesis</keyword>
<evidence type="ECO:0000256" key="6">
    <source>
        <dbReference type="ARBA" id="ARBA00022822"/>
    </source>
</evidence>
<evidence type="ECO:0000256" key="4">
    <source>
        <dbReference type="ARBA" id="ARBA00022605"/>
    </source>
</evidence>
<dbReference type="Proteomes" id="UP000652013">
    <property type="component" value="Unassembled WGS sequence"/>
</dbReference>
<keyword evidence="4" id="KW-0028">Amino-acid biosynthesis</keyword>
<evidence type="ECO:0000256" key="5">
    <source>
        <dbReference type="ARBA" id="ARBA00022793"/>
    </source>
</evidence>
<keyword evidence="11" id="KW-1185">Reference proteome</keyword>
<dbReference type="GO" id="GO:0000162">
    <property type="term" value="P:L-tryptophan biosynthetic process"/>
    <property type="evidence" value="ECO:0007669"/>
    <property type="project" value="UniProtKB-UniPathway"/>
</dbReference>
<evidence type="ECO:0000256" key="7">
    <source>
        <dbReference type="ARBA" id="ARBA00023141"/>
    </source>
</evidence>
<evidence type="ECO:0000313" key="11">
    <source>
        <dbReference type="Proteomes" id="UP000652013"/>
    </source>
</evidence>
<dbReference type="GO" id="GO:0004640">
    <property type="term" value="F:phosphoribosylanthranilate isomerase activity"/>
    <property type="evidence" value="ECO:0007669"/>
    <property type="project" value="TreeGrafter"/>
</dbReference>
<reference evidence="10" key="1">
    <citation type="submission" date="2021-01" db="EMBL/GenBank/DDBJ databases">
        <title>Whole genome shotgun sequence of Spirilliplanes yamanashiensis NBRC 15828.</title>
        <authorList>
            <person name="Komaki H."/>
            <person name="Tamura T."/>
        </authorList>
    </citation>
    <scope>NUCLEOTIDE SEQUENCE</scope>
    <source>
        <strain evidence="10">NBRC 15828</strain>
    </source>
</reference>
<feature type="domain" description="Indole-3-glycerol phosphate synthase" evidence="9">
    <location>
        <begin position="3"/>
        <end position="216"/>
    </location>
</feature>
<comment type="pathway">
    <text evidence="2">Amino-acid biosynthesis; L-tryptophan biosynthesis; L-tryptophan from chorismate: step 4/5.</text>
</comment>
<dbReference type="PANTHER" id="PTHR22854">
    <property type="entry name" value="TRYPTOPHAN BIOSYNTHESIS PROTEIN"/>
    <property type="match status" value="1"/>
</dbReference>
<dbReference type="RefSeq" id="WP_203937171.1">
    <property type="nucleotide sequence ID" value="NZ_BAAAGJ010000005.1"/>
</dbReference>
<evidence type="ECO:0000256" key="3">
    <source>
        <dbReference type="ARBA" id="ARBA00012362"/>
    </source>
</evidence>
<evidence type="ECO:0000259" key="9">
    <source>
        <dbReference type="Pfam" id="PF00218"/>
    </source>
</evidence>
<dbReference type="GO" id="GO:0004425">
    <property type="term" value="F:indole-3-glycerol-phosphate synthase activity"/>
    <property type="evidence" value="ECO:0007669"/>
    <property type="project" value="UniProtKB-EC"/>
</dbReference>
<dbReference type="InterPro" id="IPR013798">
    <property type="entry name" value="Indole-3-glycerol_P_synth_dom"/>
</dbReference>